<reference evidence="1 2" key="1">
    <citation type="journal article" date="2018" name="Int. J. Syst. Evol. Microbiol.">
        <title>Adhaeribacter swui sp. nov., isolated from wet mud.</title>
        <authorList>
            <person name="Kim D.U."/>
            <person name="Kim K.W."/>
            <person name="Kang M.S."/>
            <person name="Kim J.Y."/>
            <person name="Jang J.H."/>
            <person name="Kim M.K."/>
        </authorList>
    </citation>
    <scope>NUCLEOTIDE SEQUENCE [LARGE SCALE GENOMIC DNA]</scope>
    <source>
        <strain evidence="1 2">KCTC 52873</strain>
    </source>
</reference>
<dbReference type="AlphaFoldDB" id="A0A7G7G480"/>
<keyword evidence="2" id="KW-1185">Reference proteome</keyword>
<proteinExistence type="predicted"/>
<dbReference type="Proteomes" id="UP000515237">
    <property type="component" value="Chromosome"/>
</dbReference>
<sequence length="132" mass="14589">MIAADIFKKLRLFANQKKLIVNAPTEFLKLLADVAFDTHTDPLKTGTYDFITVFGVNQEELSQGLQAVSVAGIYDCLFWACYPKGTGKIKSDLKREVVWGLVDQHGLQCVSQIAINETWSALRARPAEAVGT</sequence>
<dbReference type="KEGG" id="aswu:HUW51_04200"/>
<accession>A0A7G7G480</accession>
<gene>
    <name evidence="1" type="ORF">HUW51_04200</name>
</gene>
<name>A0A7G7G480_9BACT</name>
<protein>
    <submittedName>
        <fullName evidence="1">Uncharacterized protein</fullName>
    </submittedName>
</protein>
<evidence type="ECO:0000313" key="1">
    <source>
        <dbReference type="EMBL" id="QNF31964.1"/>
    </source>
</evidence>
<organism evidence="1 2">
    <name type="scientific">Adhaeribacter swui</name>
    <dbReference type="NCBI Taxonomy" id="2086471"/>
    <lineage>
        <taxon>Bacteria</taxon>
        <taxon>Pseudomonadati</taxon>
        <taxon>Bacteroidota</taxon>
        <taxon>Cytophagia</taxon>
        <taxon>Cytophagales</taxon>
        <taxon>Hymenobacteraceae</taxon>
        <taxon>Adhaeribacter</taxon>
    </lineage>
</organism>
<evidence type="ECO:0000313" key="2">
    <source>
        <dbReference type="Proteomes" id="UP000515237"/>
    </source>
</evidence>
<dbReference type="EMBL" id="CP055156">
    <property type="protein sequence ID" value="QNF31964.1"/>
    <property type="molecule type" value="Genomic_DNA"/>
</dbReference>
<dbReference type="RefSeq" id="WP_185272747.1">
    <property type="nucleotide sequence ID" value="NZ_CP055156.1"/>
</dbReference>